<evidence type="ECO:0000259" key="1">
    <source>
        <dbReference type="Pfam" id="PF01636"/>
    </source>
</evidence>
<feature type="domain" description="Aminoglycoside phosphotransferase" evidence="1">
    <location>
        <begin position="41"/>
        <end position="277"/>
    </location>
</feature>
<dbReference type="InterPro" id="IPR002575">
    <property type="entry name" value="Aminoglycoside_PTrfase"/>
</dbReference>
<name>A0A139ATX2_GONPJ</name>
<protein>
    <submittedName>
        <fullName evidence="2">Aminoglycoside phosphotransferase</fullName>
    </submittedName>
</protein>
<dbReference type="InterPro" id="IPR041726">
    <property type="entry name" value="ACAD10_11_N"/>
</dbReference>
<dbReference type="PANTHER" id="PTHR47829:SF1">
    <property type="entry name" value="HAD FAMILY PHOSPHATASE"/>
    <property type="match status" value="1"/>
</dbReference>
<dbReference type="Gene3D" id="3.90.1200.10">
    <property type="match status" value="1"/>
</dbReference>
<dbReference type="InterPro" id="IPR011009">
    <property type="entry name" value="Kinase-like_dom_sf"/>
</dbReference>
<dbReference type="OrthoDB" id="191037at2759"/>
<dbReference type="AlphaFoldDB" id="A0A139ATX2"/>
<reference evidence="2 3" key="1">
    <citation type="journal article" date="2015" name="Genome Biol. Evol.">
        <title>Phylogenomic analyses indicate that early fungi evolved digesting cell walls of algal ancestors of land plants.</title>
        <authorList>
            <person name="Chang Y."/>
            <person name="Wang S."/>
            <person name="Sekimoto S."/>
            <person name="Aerts A.L."/>
            <person name="Choi C."/>
            <person name="Clum A."/>
            <person name="LaButti K.M."/>
            <person name="Lindquist E.A."/>
            <person name="Yee Ngan C."/>
            <person name="Ohm R.A."/>
            <person name="Salamov A.A."/>
            <person name="Grigoriev I.V."/>
            <person name="Spatafora J.W."/>
            <person name="Berbee M.L."/>
        </authorList>
    </citation>
    <scope>NUCLEOTIDE SEQUENCE [LARGE SCALE GENOMIC DNA]</scope>
    <source>
        <strain evidence="2 3">JEL478</strain>
    </source>
</reference>
<dbReference type="OMA" id="LAYWIEA"/>
<evidence type="ECO:0000313" key="2">
    <source>
        <dbReference type="EMBL" id="KXS20196.1"/>
    </source>
</evidence>
<proteinExistence type="predicted"/>
<dbReference type="PANTHER" id="PTHR47829">
    <property type="entry name" value="HYDROLASE, PUTATIVE (AFU_ORTHOLOGUE AFUA_1G12880)-RELATED"/>
    <property type="match status" value="1"/>
</dbReference>
<gene>
    <name evidence="2" type="ORF">M427DRAFT_404377</name>
</gene>
<accession>A0A139ATX2</accession>
<dbReference type="Proteomes" id="UP000070544">
    <property type="component" value="Unassembled WGS sequence"/>
</dbReference>
<organism evidence="2 3">
    <name type="scientific">Gonapodya prolifera (strain JEL478)</name>
    <name type="common">Monoblepharis prolifera</name>
    <dbReference type="NCBI Taxonomy" id="1344416"/>
    <lineage>
        <taxon>Eukaryota</taxon>
        <taxon>Fungi</taxon>
        <taxon>Fungi incertae sedis</taxon>
        <taxon>Chytridiomycota</taxon>
        <taxon>Chytridiomycota incertae sedis</taxon>
        <taxon>Monoblepharidomycetes</taxon>
        <taxon>Monoblepharidales</taxon>
        <taxon>Gonapodyaceae</taxon>
        <taxon>Gonapodya</taxon>
    </lineage>
</organism>
<dbReference type="GO" id="GO:0016740">
    <property type="term" value="F:transferase activity"/>
    <property type="evidence" value="ECO:0007669"/>
    <property type="project" value="UniProtKB-KW"/>
</dbReference>
<evidence type="ECO:0000313" key="3">
    <source>
        <dbReference type="Proteomes" id="UP000070544"/>
    </source>
</evidence>
<sequence length="365" mass="40953">MASKEGEGQATIDKLFVPVDLDSLGRYMKKVVPGYIGPISARQFSKGLSNPKYLVTDEGTGKKYVIKRKPPGKLLIETAHQVEREYRVIHALQSHTNVPVPRVYALCEDQSVIGATFFIMDFMQGRVFQDRPLLDHLAPADRRKCLESVMDTAAKLHKADPVKIGLFGQVGFTKMGNAYDRQINTWVRSEQAYLKVKGRDGSPNYTIKEHDKMLSWMRANLPKDEVAVMHGDFGIHNMIFHPTEPRVIALIDWENCTIGHPLSDLATILGNYTRPPSDLPEGFPTTTELMQRYCLTVGRPYPVPNFDVCMCWNFFKVCIQMQGIWARGQTPGLESPESARSATADAFKRTNDLALMFAQSGGAKL</sequence>
<dbReference type="SUPFAM" id="SSF56112">
    <property type="entry name" value="Protein kinase-like (PK-like)"/>
    <property type="match status" value="1"/>
</dbReference>
<keyword evidence="3" id="KW-1185">Reference proteome</keyword>
<dbReference type="InterPro" id="IPR052898">
    <property type="entry name" value="ACAD10-like"/>
</dbReference>
<dbReference type="Gene3D" id="3.30.200.20">
    <property type="entry name" value="Phosphorylase Kinase, domain 1"/>
    <property type="match status" value="1"/>
</dbReference>
<dbReference type="CDD" id="cd05154">
    <property type="entry name" value="ACAD10_11_N-like"/>
    <property type="match status" value="1"/>
</dbReference>
<dbReference type="Pfam" id="PF01636">
    <property type="entry name" value="APH"/>
    <property type="match status" value="1"/>
</dbReference>
<dbReference type="STRING" id="1344416.A0A139ATX2"/>
<dbReference type="EMBL" id="KQ965736">
    <property type="protein sequence ID" value="KXS20196.1"/>
    <property type="molecule type" value="Genomic_DNA"/>
</dbReference>
<keyword evidence="2" id="KW-0808">Transferase</keyword>